<dbReference type="GO" id="GO:0006402">
    <property type="term" value="P:mRNA catabolic process"/>
    <property type="evidence" value="ECO:0007669"/>
    <property type="project" value="InterPro"/>
</dbReference>
<reference evidence="3" key="1">
    <citation type="journal article" date="2014" name="Front. Microbiol.">
        <title>High frequency of phylogenetically diverse reductive dehalogenase-homologous genes in deep subseafloor sedimentary metagenomes.</title>
        <authorList>
            <person name="Kawai M."/>
            <person name="Futagami T."/>
            <person name="Toyoda A."/>
            <person name="Takaki Y."/>
            <person name="Nishi S."/>
            <person name="Hori S."/>
            <person name="Arai W."/>
            <person name="Tsubouchi T."/>
            <person name="Morono Y."/>
            <person name="Uchiyama I."/>
            <person name="Ito T."/>
            <person name="Fujiyama A."/>
            <person name="Inagaki F."/>
            <person name="Takami H."/>
        </authorList>
    </citation>
    <scope>NUCLEOTIDE SEQUENCE</scope>
    <source>
        <strain evidence="3">Expedition CK06-06</strain>
    </source>
</reference>
<proteinExistence type="predicted"/>
<sequence length="62" mass="7002">LDGLGIEETKRFIHHYNFPPFSSGEVKRIGSPGRREIGHGALAERALIPVLPKDEDFPYTIR</sequence>
<dbReference type="InterPro" id="IPR020568">
    <property type="entry name" value="Ribosomal_Su5_D2-typ_SF"/>
</dbReference>
<dbReference type="GO" id="GO:0003723">
    <property type="term" value="F:RNA binding"/>
    <property type="evidence" value="ECO:0007669"/>
    <property type="project" value="UniProtKB-KW"/>
</dbReference>
<dbReference type="PANTHER" id="PTHR11252:SF0">
    <property type="entry name" value="POLYRIBONUCLEOTIDE NUCLEOTIDYLTRANSFERASE 1, MITOCHONDRIAL"/>
    <property type="match status" value="1"/>
</dbReference>
<dbReference type="InterPro" id="IPR001247">
    <property type="entry name" value="ExoRNase_PH_dom1"/>
</dbReference>
<feature type="non-terminal residue" evidence="3">
    <location>
        <position position="62"/>
    </location>
</feature>
<organism evidence="3">
    <name type="scientific">marine sediment metagenome</name>
    <dbReference type="NCBI Taxonomy" id="412755"/>
    <lineage>
        <taxon>unclassified sequences</taxon>
        <taxon>metagenomes</taxon>
        <taxon>ecological metagenomes</taxon>
    </lineage>
</organism>
<dbReference type="AlphaFoldDB" id="X1UYM3"/>
<gene>
    <name evidence="3" type="ORF">S12H4_62924</name>
</gene>
<protein>
    <recommendedName>
        <fullName evidence="2">Exoribonuclease phosphorolytic domain-containing protein</fullName>
    </recommendedName>
</protein>
<keyword evidence="1" id="KW-0694">RNA-binding</keyword>
<dbReference type="GO" id="GO:0004654">
    <property type="term" value="F:polyribonucleotide nucleotidyltransferase activity"/>
    <property type="evidence" value="ECO:0007669"/>
    <property type="project" value="InterPro"/>
</dbReference>
<dbReference type="Gene3D" id="3.30.230.70">
    <property type="entry name" value="GHMP Kinase, N-terminal domain"/>
    <property type="match status" value="1"/>
</dbReference>
<dbReference type="InterPro" id="IPR027408">
    <property type="entry name" value="PNPase/RNase_PH_dom_sf"/>
</dbReference>
<dbReference type="PANTHER" id="PTHR11252">
    <property type="entry name" value="POLYRIBONUCLEOTIDE NUCLEOTIDYLTRANSFERASE"/>
    <property type="match status" value="1"/>
</dbReference>
<dbReference type="SUPFAM" id="SSF54211">
    <property type="entry name" value="Ribosomal protein S5 domain 2-like"/>
    <property type="match status" value="1"/>
</dbReference>
<feature type="domain" description="Exoribonuclease phosphorolytic" evidence="2">
    <location>
        <begin position="10"/>
        <end position="62"/>
    </location>
</feature>
<dbReference type="GO" id="GO:0005829">
    <property type="term" value="C:cytosol"/>
    <property type="evidence" value="ECO:0007669"/>
    <property type="project" value="TreeGrafter"/>
</dbReference>
<evidence type="ECO:0000313" key="3">
    <source>
        <dbReference type="EMBL" id="GAJ22554.1"/>
    </source>
</evidence>
<evidence type="ECO:0000259" key="2">
    <source>
        <dbReference type="Pfam" id="PF01138"/>
    </source>
</evidence>
<dbReference type="InterPro" id="IPR012162">
    <property type="entry name" value="PNPase"/>
</dbReference>
<comment type="caution">
    <text evidence="3">The sequence shown here is derived from an EMBL/GenBank/DDBJ whole genome shotgun (WGS) entry which is preliminary data.</text>
</comment>
<dbReference type="Pfam" id="PF01138">
    <property type="entry name" value="RNase_PH"/>
    <property type="match status" value="1"/>
</dbReference>
<dbReference type="EMBL" id="BARW01042476">
    <property type="protein sequence ID" value="GAJ22554.1"/>
    <property type="molecule type" value="Genomic_DNA"/>
</dbReference>
<accession>X1UYM3</accession>
<dbReference type="GO" id="GO:0000175">
    <property type="term" value="F:3'-5'-RNA exonuclease activity"/>
    <property type="evidence" value="ECO:0007669"/>
    <property type="project" value="TreeGrafter"/>
</dbReference>
<name>X1UYM3_9ZZZZ</name>
<evidence type="ECO:0000256" key="1">
    <source>
        <dbReference type="ARBA" id="ARBA00022884"/>
    </source>
</evidence>
<feature type="non-terminal residue" evidence="3">
    <location>
        <position position="1"/>
    </location>
</feature>